<dbReference type="CDD" id="cd00833">
    <property type="entry name" value="PKS"/>
    <property type="match status" value="1"/>
</dbReference>
<comment type="caution">
    <text evidence="6">The sequence shown here is derived from an EMBL/GenBank/DDBJ whole genome shotgun (WGS) entry which is preliminary data.</text>
</comment>
<dbReference type="PANTHER" id="PTHR43775:SF37">
    <property type="entry name" value="SI:DKEY-61P9.11"/>
    <property type="match status" value="1"/>
</dbReference>
<dbReference type="GO" id="GO:0004315">
    <property type="term" value="F:3-oxoacyl-[acyl-carrier-protein] synthase activity"/>
    <property type="evidence" value="ECO:0007669"/>
    <property type="project" value="InterPro"/>
</dbReference>
<dbReference type="SUPFAM" id="SSF53901">
    <property type="entry name" value="Thiolase-like"/>
    <property type="match status" value="1"/>
</dbReference>
<dbReference type="InterPro" id="IPR014031">
    <property type="entry name" value="Ketoacyl_synth_C"/>
</dbReference>
<protein>
    <submittedName>
        <fullName evidence="6">Polyketide synthase</fullName>
    </submittedName>
</protein>
<keyword evidence="2" id="KW-0597">Phosphoprotein</keyword>
<feature type="domain" description="Ketosynthase family 3 (KS3)" evidence="5">
    <location>
        <begin position="41"/>
        <end position="463"/>
    </location>
</feature>
<reference evidence="6 7" key="1">
    <citation type="submission" date="2018-03" db="EMBL/GenBank/DDBJ databases">
        <title>The ancient ancestry and fast evolution of plastids.</title>
        <authorList>
            <person name="Moore K.R."/>
            <person name="Magnabosco C."/>
            <person name="Momper L."/>
            <person name="Gold D.A."/>
            <person name="Bosak T."/>
            <person name="Fournier G.P."/>
        </authorList>
    </citation>
    <scope>NUCLEOTIDE SEQUENCE [LARGE SCALE GENOMIC DNA]</scope>
    <source>
        <strain evidence="6 7">CCALA 016</strain>
    </source>
</reference>
<organism evidence="6 7">
    <name type="scientific">Aphanothece hegewaldii CCALA 016</name>
    <dbReference type="NCBI Taxonomy" id="2107694"/>
    <lineage>
        <taxon>Bacteria</taxon>
        <taxon>Bacillati</taxon>
        <taxon>Cyanobacteriota</taxon>
        <taxon>Cyanophyceae</taxon>
        <taxon>Oscillatoriophycideae</taxon>
        <taxon>Chroococcales</taxon>
        <taxon>Aphanothecaceae</taxon>
        <taxon>Aphanothece</taxon>
    </lineage>
</organism>
<dbReference type="InterPro" id="IPR050091">
    <property type="entry name" value="PKS_NRPS_Biosynth_Enz"/>
</dbReference>
<dbReference type="RefSeq" id="WP_106455508.1">
    <property type="nucleotide sequence ID" value="NZ_PXOH01000003.1"/>
</dbReference>
<dbReference type="Gene3D" id="3.40.47.10">
    <property type="match status" value="1"/>
</dbReference>
<evidence type="ECO:0000256" key="1">
    <source>
        <dbReference type="ARBA" id="ARBA00022450"/>
    </source>
</evidence>
<dbReference type="OrthoDB" id="499075at2"/>
<dbReference type="Gene3D" id="3.30.70.3290">
    <property type="match status" value="1"/>
</dbReference>
<accession>A0A2T1M1K3</accession>
<dbReference type="GO" id="GO:0006633">
    <property type="term" value="P:fatty acid biosynthetic process"/>
    <property type="evidence" value="ECO:0007669"/>
    <property type="project" value="InterPro"/>
</dbReference>
<dbReference type="Proteomes" id="UP000239001">
    <property type="component" value="Unassembled WGS sequence"/>
</dbReference>
<evidence type="ECO:0000313" key="6">
    <source>
        <dbReference type="EMBL" id="PSF38587.1"/>
    </source>
</evidence>
<dbReference type="PROSITE" id="PS00606">
    <property type="entry name" value="KS3_1"/>
    <property type="match status" value="1"/>
</dbReference>
<comment type="similarity">
    <text evidence="4">Belongs to the thiolase-like superfamily. Beta-ketoacyl-ACP synthases family.</text>
</comment>
<dbReference type="EMBL" id="PXOH01000003">
    <property type="protein sequence ID" value="PSF38587.1"/>
    <property type="molecule type" value="Genomic_DNA"/>
</dbReference>
<gene>
    <name evidence="6" type="ORF">C7H19_03510</name>
</gene>
<dbReference type="InterPro" id="IPR016039">
    <property type="entry name" value="Thiolase-like"/>
</dbReference>
<dbReference type="InterPro" id="IPR014030">
    <property type="entry name" value="Ketoacyl_synth_N"/>
</dbReference>
<dbReference type="SMART" id="SM00825">
    <property type="entry name" value="PKS_KS"/>
    <property type="match status" value="1"/>
</dbReference>
<evidence type="ECO:0000256" key="3">
    <source>
        <dbReference type="ARBA" id="ARBA00022679"/>
    </source>
</evidence>
<keyword evidence="1" id="KW-0596">Phosphopantetheine</keyword>
<keyword evidence="3 4" id="KW-0808">Transferase</keyword>
<dbReference type="Pfam" id="PF00109">
    <property type="entry name" value="ketoacyl-synt"/>
    <property type="match status" value="1"/>
</dbReference>
<dbReference type="FunFam" id="3.40.47.10:FF:000019">
    <property type="entry name" value="Polyketide synthase type I"/>
    <property type="match status" value="1"/>
</dbReference>
<keyword evidence="7" id="KW-1185">Reference proteome</keyword>
<dbReference type="GO" id="GO:0004312">
    <property type="term" value="F:fatty acid synthase activity"/>
    <property type="evidence" value="ECO:0007669"/>
    <property type="project" value="TreeGrafter"/>
</dbReference>
<evidence type="ECO:0000256" key="4">
    <source>
        <dbReference type="RuleBase" id="RU003694"/>
    </source>
</evidence>
<dbReference type="PANTHER" id="PTHR43775">
    <property type="entry name" value="FATTY ACID SYNTHASE"/>
    <property type="match status" value="1"/>
</dbReference>
<dbReference type="InterPro" id="IPR020841">
    <property type="entry name" value="PKS_Beta-ketoAc_synthase_dom"/>
</dbReference>
<dbReference type="Pfam" id="PF22621">
    <property type="entry name" value="CurL-like_PKS_C"/>
    <property type="match status" value="1"/>
</dbReference>
<evidence type="ECO:0000313" key="7">
    <source>
        <dbReference type="Proteomes" id="UP000239001"/>
    </source>
</evidence>
<dbReference type="Pfam" id="PF02801">
    <property type="entry name" value="Ketoacyl-synt_C"/>
    <property type="match status" value="1"/>
</dbReference>
<name>A0A2T1M1K3_9CHRO</name>
<dbReference type="InterPro" id="IPR018201">
    <property type="entry name" value="Ketoacyl_synth_AS"/>
</dbReference>
<evidence type="ECO:0000259" key="5">
    <source>
        <dbReference type="PROSITE" id="PS52004"/>
    </source>
</evidence>
<dbReference type="PROSITE" id="PS52004">
    <property type="entry name" value="KS3_2"/>
    <property type="match status" value="1"/>
</dbReference>
<proteinExistence type="inferred from homology"/>
<dbReference type="AlphaFoldDB" id="A0A2T1M1K3"/>
<reference evidence="6 7" key="2">
    <citation type="submission" date="2018-03" db="EMBL/GenBank/DDBJ databases">
        <authorList>
            <person name="Keele B.F."/>
        </authorList>
    </citation>
    <scope>NUCLEOTIDE SEQUENCE [LARGE SCALE GENOMIC DNA]</scope>
    <source>
        <strain evidence="6 7">CCALA 016</strain>
    </source>
</reference>
<evidence type="ECO:0000256" key="2">
    <source>
        <dbReference type="ARBA" id="ARBA00022553"/>
    </source>
</evidence>
<sequence>MISNSNPIETNDDHTSSSTKRVYLALKQLQAKIERLENAQHEPIAIVGMGCRFPKEANNPETFWHLLASGEDAIADIPLDRWDTQMYYDANLASPGKMYVHQGGFLSNLQDFDAQFFRIAPREAMSLDPQQRLLLEVSWEALEMAGIAPDQLNGSKTGVFIGICGNDHWHRLLMRDVTDIDAYLATGNTHSIAAGRLSYSLGLTGPSMAIDTACSSSLVAVHLAISSLRNGECDLALVGGVNTILLPEVSINFSKARMLSPESRCKTFDASANGFVRSEGCGVIVLRRLSDASALHDNILAVIRGSAINQDGRSSGLTVPNGPAQQAVIRQALENAKVESEEVSYIETHGTGTALGDPIEVGALGAVFGQNLSVLLGAVKANIGHSEAAAGIASLIKVVLALQHEKIPPQIHFKTPNPNIEWKDLPFTIPTQLTPFKRGNMPRIAGVSSLGFSGTNAHVVVEEAPLKEIKTKELSINLFTLSAKSEKALQELVQKYYHFFKTHRDLSLTDICFTVNTGRAHFNHRLCIIASSTEELQGKLNLFINGQITDPIFYSKASQGFGDNKGFGNQTPTVNAENQLESLQKIAQLYIQGDTINWSELYKNESCNKVILPTYPFQRQRFWIETKV</sequence>